<keyword evidence="8" id="KW-1185">Reference proteome</keyword>
<protein>
    <submittedName>
        <fullName evidence="7">Aminopeptidase P family protein</fullName>
    </submittedName>
</protein>
<keyword evidence="7" id="KW-0031">Aminopeptidase</keyword>
<dbReference type="InterPro" id="IPR029149">
    <property type="entry name" value="Creatin/AminoP/Spt16_N"/>
</dbReference>
<name>A0ABY6BMB4_9GAMM</name>
<dbReference type="InterPro" id="IPR000587">
    <property type="entry name" value="Creatinase_N"/>
</dbReference>
<proteinExistence type="inferred from homology"/>
<dbReference type="Gene3D" id="3.40.350.10">
    <property type="entry name" value="Creatinase/prolidase N-terminal domain"/>
    <property type="match status" value="2"/>
</dbReference>
<dbReference type="Pfam" id="PF00557">
    <property type="entry name" value="Peptidase_M24"/>
    <property type="match status" value="1"/>
</dbReference>
<evidence type="ECO:0000259" key="6">
    <source>
        <dbReference type="Pfam" id="PF16188"/>
    </source>
</evidence>
<accession>A0ABY6BMB4</accession>
<dbReference type="InterPro" id="IPR032416">
    <property type="entry name" value="Peptidase_M24_C"/>
</dbReference>
<dbReference type="SUPFAM" id="SSF53092">
    <property type="entry name" value="Creatinase/prolidase N-terminal domain"/>
    <property type="match status" value="2"/>
</dbReference>
<evidence type="ECO:0000259" key="5">
    <source>
        <dbReference type="Pfam" id="PF01321"/>
    </source>
</evidence>
<evidence type="ECO:0000259" key="4">
    <source>
        <dbReference type="Pfam" id="PF00557"/>
    </source>
</evidence>
<dbReference type="Pfam" id="PF16188">
    <property type="entry name" value="Peptidase_M24_C"/>
    <property type="match status" value="1"/>
</dbReference>
<dbReference type="Proteomes" id="UP001064632">
    <property type="component" value="Chromosome"/>
</dbReference>
<evidence type="ECO:0000313" key="8">
    <source>
        <dbReference type="Proteomes" id="UP001064632"/>
    </source>
</evidence>
<keyword evidence="7" id="KW-0645">Protease</keyword>
<evidence type="ECO:0000256" key="3">
    <source>
        <dbReference type="ARBA" id="ARBA00022801"/>
    </source>
</evidence>
<evidence type="ECO:0000256" key="2">
    <source>
        <dbReference type="ARBA" id="ARBA00022723"/>
    </source>
</evidence>
<dbReference type="InterPro" id="IPR050422">
    <property type="entry name" value="X-Pro_aminopeptidase_P"/>
</dbReference>
<organism evidence="7 8">
    <name type="scientific">Tahibacter amnicola</name>
    <dbReference type="NCBI Taxonomy" id="2976241"/>
    <lineage>
        <taxon>Bacteria</taxon>
        <taxon>Pseudomonadati</taxon>
        <taxon>Pseudomonadota</taxon>
        <taxon>Gammaproteobacteria</taxon>
        <taxon>Lysobacterales</taxon>
        <taxon>Rhodanobacteraceae</taxon>
        <taxon>Tahibacter</taxon>
    </lineage>
</organism>
<dbReference type="SUPFAM" id="SSF55920">
    <property type="entry name" value="Creatinase/aminopeptidase"/>
    <property type="match status" value="1"/>
</dbReference>
<dbReference type="RefSeq" id="WP_261696654.1">
    <property type="nucleotide sequence ID" value="NZ_CP104694.1"/>
</dbReference>
<gene>
    <name evidence="7" type="ORF">N4264_08735</name>
</gene>
<evidence type="ECO:0000313" key="7">
    <source>
        <dbReference type="EMBL" id="UXI69701.1"/>
    </source>
</evidence>
<sequence length="594" mass="64950">MSIPERIDALRQILHAEGVAALVVPSADPHLSEYLPARWQARQWLSGFGGSAGTLVVTAEFAGLWTDSRYFEQAAQELDGSGITLMRQGNPGIPDHAAWIAGNTPADATVAVAGDTLSLAAQDQLRRQFENERRLRTDLDPVDRIWTDRPARPAHPVRAHEPAYLSTTRAERLARVRTAMREKDATHHLVSALDDVAWITGLRGTDVAYNPVFLAHLLIGPEHSTLFIDPGKIADELAAELARDGIHLAPYDTLPPALAHLPADARLWLDPRRIVAAIAEAAPASVRQIRHPNPSQAFKAAKSREELAHIRQTMRHDGVALVRFLRWLEEQLARGQPLTELDIDAALRHERSRQPGFVGESFATIAGYLANGALPHYRATPTQHAALRAEGLLLVDSGGQYEGGTTDITRTIALGPTTTEQRSDYTLVLKGMIALSHARFPRGTTGQQLDALARAPIWAAGINYGHGTGHGVGYFLNVHEGPQSIRPSSAEPPVALVEGMVTSNEPGIYRPGRHGVRIENLLATVAAGTTEFGEFLSFETLTLCPIDTRPIVREQLDGAEVDWLNRYHRTVLDGVGPLLTPDEKDWLARRCEPL</sequence>
<feature type="domain" description="Peptidase M24" evidence="4">
    <location>
        <begin position="309"/>
        <end position="522"/>
    </location>
</feature>
<dbReference type="EMBL" id="CP104694">
    <property type="protein sequence ID" value="UXI69701.1"/>
    <property type="molecule type" value="Genomic_DNA"/>
</dbReference>
<dbReference type="PANTHER" id="PTHR43763:SF6">
    <property type="entry name" value="XAA-PRO AMINOPEPTIDASE 1"/>
    <property type="match status" value="1"/>
</dbReference>
<keyword evidence="2" id="KW-0479">Metal-binding</keyword>
<reference evidence="7" key="1">
    <citation type="submission" date="2022-09" db="EMBL/GenBank/DDBJ databases">
        <title>Tahibacter sp. nov., isolated from a fresh water.</title>
        <authorList>
            <person name="Baek J.H."/>
            <person name="Lee J.K."/>
            <person name="Kim J.M."/>
            <person name="Jeon C.O."/>
        </authorList>
    </citation>
    <scope>NUCLEOTIDE SEQUENCE</scope>
    <source>
        <strain evidence="7">W38</strain>
    </source>
</reference>
<dbReference type="InterPro" id="IPR036005">
    <property type="entry name" value="Creatinase/aminopeptidase-like"/>
</dbReference>
<dbReference type="Pfam" id="PF16189">
    <property type="entry name" value="Creatinase_N_2"/>
    <property type="match status" value="1"/>
</dbReference>
<dbReference type="GO" id="GO:0004177">
    <property type="term" value="F:aminopeptidase activity"/>
    <property type="evidence" value="ECO:0007669"/>
    <property type="project" value="UniProtKB-KW"/>
</dbReference>
<dbReference type="InterPro" id="IPR033740">
    <property type="entry name" value="Pept_M24B"/>
</dbReference>
<dbReference type="CDD" id="cd01085">
    <property type="entry name" value="APP"/>
    <property type="match status" value="1"/>
</dbReference>
<feature type="domain" description="Creatinase N-terminal" evidence="5">
    <location>
        <begin position="6"/>
        <end position="132"/>
    </location>
</feature>
<dbReference type="Pfam" id="PF01321">
    <property type="entry name" value="Creatinase_N"/>
    <property type="match status" value="1"/>
</dbReference>
<dbReference type="InterPro" id="IPR000994">
    <property type="entry name" value="Pept_M24"/>
</dbReference>
<keyword evidence="3" id="KW-0378">Hydrolase</keyword>
<comment type="similarity">
    <text evidence="1">Belongs to the peptidase M24B family.</text>
</comment>
<evidence type="ECO:0000256" key="1">
    <source>
        <dbReference type="ARBA" id="ARBA00008766"/>
    </source>
</evidence>
<dbReference type="PANTHER" id="PTHR43763">
    <property type="entry name" value="XAA-PRO AMINOPEPTIDASE 1"/>
    <property type="match status" value="1"/>
</dbReference>
<dbReference type="Gene3D" id="3.90.230.10">
    <property type="entry name" value="Creatinase/methionine aminopeptidase superfamily"/>
    <property type="match status" value="1"/>
</dbReference>
<feature type="domain" description="Peptidase M24 C-terminal" evidence="6">
    <location>
        <begin position="534"/>
        <end position="594"/>
    </location>
</feature>